<comment type="caution">
    <text evidence="1">The sequence shown here is derived from an EMBL/GenBank/DDBJ whole genome shotgun (WGS) entry which is preliminary data.</text>
</comment>
<protein>
    <submittedName>
        <fullName evidence="1">Uncharacterized protein</fullName>
    </submittedName>
</protein>
<proteinExistence type="predicted"/>
<dbReference type="HOGENOM" id="CLU_3311969_0_0_9"/>
<evidence type="ECO:0000313" key="2">
    <source>
        <dbReference type="Proteomes" id="UP000003434"/>
    </source>
</evidence>
<accession>E6LNV1</accession>
<dbReference type="EMBL" id="AEPW01000069">
    <property type="protein sequence ID" value="EFU76456.1"/>
    <property type="molecule type" value="Genomic_DNA"/>
</dbReference>
<name>E6LNV1_9FIRM</name>
<organism evidence="1 2">
    <name type="scientific">Lachnoanaerobaculum saburreum DSM 3986</name>
    <dbReference type="NCBI Taxonomy" id="887325"/>
    <lineage>
        <taxon>Bacteria</taxon>
        <taxon>Bacillati</taxon>
        <taxon>Bacillota</taxon>
        <taxon>Clostridia</taxon>
        <taxon>Lachnospirales</taxon>
        <taxon>Lachnospiraceae</taxon>
        <taxon>Lachnoanaerobaculum</taxon>
    </lineage>
</organism>
<sequence length="43" mass="4779">MGGWVSFPFLIGKVLTDQSHQNVTVDQFPFLIGKVLTTAFKPL</sequence>
<reference evidence="1 2" key="1">
    <citation type="submission" date="2010-12" db="EMBL/GenBank/DDBJ databases">
        <authorList>
            <person name="Muzny D."/>
            <person name="Qin X."/>
            <person name="Deng J."/>
            <person name="Jiang H."/>
            <person name="Liu Y."/>
            <person name="Qu J."/>
            <person name="Song X.-Z."/>
            <person name="Zhang L."/>
            <person name="Thornton R."/>
            <person name="Coyle M."/>
            <person name="Francisco L."/>
            <person name="Jackson L."/>
            <person name="Javaid M."/>
            <person name="Korchina V."/>
            <person name="Kovar C."/>
            <person name="Mata R."/>
            <person name="Mathew T."/>
            <person name="Ngo R."/>
            <person name="Nguyen L."/>
            <person name="Nguyen N."/>
            <person name="Okwuonu G."/>
            <person name="Ongeri F."/>
            <person name="Pham C."/>
            <person name="Simmons D."/>
            <person name="Wilczek-Boney K."/>
            <person name="Hale W."/>
            <person name="Jakkamsetti A."/>
            <person name="Pham P."/>
            <person name="Ruth R."/>
            <person name="San Lucas F."/>
            <person name="Warren J."/>
            <person name="Zhang J."/>
            <person name="Zhao Z."/>
            <person name="Zhou C."/>
            <person name="Zhu D."/>
            <person name="Lee S."/>
            <person name="Bess C."/>
            <person name="Blankenburg K."/>
            <person name="Forbes L."/>
            <person name="Fu Q."/>
            <person name="Gubbala S."/>
            <person name="Hirani K."/>
            <person name="Jayaseelan J.C."/>
            <person name="Lara F."/>
            <person name="Munidasa M."/>
            <person name="Palculict T."/>
            <person name="Patil S."/>
            <person name="Pu L.-L."/>
            <person name="Saada N."/>
            <person name="Tang L."/>
            <person name="Weissenberger G."/>
            <person name="Zhu Y."/>
            <person name="Hemphill L."/>
            <person name="Shang Y."/>
            <person name="Youmans B."/>
            <person name="Ayvaz T."/>
            <person name="Ross M."/>
            <person name="Santibanez J."/>
            <person name="Aqrawi P."/>
            <person name="Gross S."/>
            <person name="Joshi V."/>
            <person name="Fowler G."/>
            <person name="Nazareth L."/>
            <person name="Reid J."/>
            <person name="Worley K."/>
            <person name="Petrosino J."/>
            <person name="Highlander S."/>
            <person name="Gibbs R."/>
        </authorList>
    </citation>
    <scope>NUCLEOTIDE SEQUENCE [LARGE SCALE GENOMIC DNA]</scope>
    <source>
        <strain evidence="1 2">DSM 3986</strain>
    </source>
</reference>
<dbReference type="AlphaFoldDB" id="E6LNV1"/>
<gene>
    <name evidence="1" type="ORF">HMPREF0381_1636</name>
</gene>
<dbReference type="Proteomes" id="UP000003434">
    <property type="component" value="Unassembled WGS sequence"/>
</dbReference>
<evidence type="ECO:0000313" key="1">
    <source>
        <dbReference type="EMBL" id="EFU76456.1"/>
    </source>
</evidence>